<reference evidence="2" key="1">
    <citation type="submission" date="2015-07" db="EMBL/GenBank/DDBJ databases">
        <title>Genome sequencing of Sunxiuqinia dokdonensis strain SK.</title>
        <authorList>
            <person name="Ahn S."/>
            <person name="Kim B.-C."/>
        </authorList>
    </citation>
    <scope>NUCLEOTIDE SEQUENCE [LARGE SCALE GENOMIC DNA]</scope>
    <source>
        <strain evidence="2">SK</strain>
    </source>
</reference>
<organism evidence="1 2">
    <name type="scientific">Sunxiuqinia dokdonensis</name>
    <dbReference type="NCBI Taxonomy" id="1409788"/>
    <lineage>
        <taxon>Bacteria</taxon>
        <taxon>Pseudomonadati</taxon>
        <taxon>Bacteroidota</taxon>
        <taxon>Bacteroidia</taxon>
        <taxon>Marinilabiliales</taxon>
        <taxon>Prolixibacteraceae</taxon>
        <taxon>Sunxiuqinia</taxon>
    </lineage>
</organism>
<evidence type="ECO:0000313" key="2">
    <source>
        <dbReference type="Proteomes" id="UP000036958"/>
    </source>
</evidence>
<dbReference type="Proteomes" id="UP000036958">
    <property type="component" value="Unassembled WGS sequence"/>
</dbReference>
<gene>
    <name evidence="1" type="ORF">NC99_04990</name>
</gene>
<protein>
    <submittedName>
        <fullName evidence="1">Uncharacterized protein</fullName>
    </submittedName>
</protein>
<comment type="caution">
    <text evidence="1">The sequence shown here is derived from an EMBL/GenBank/DDBJ whole genome shotgun (WGS) entry which is preliminary data.</text>
</comment>
<name>A0A0L8VDY4_9BACT</name>
<keyword evidence="2" id="KW-1185">Reference proteome</keyword>
<evidence type="ECO:0000313" key="1">
    <source>
        <dbReference type="EMBL" id="KOH46659.1"/>
    </source>
</evidence>
<dbReference type="EMBL" id="LGIA01000023">
    <property type="protein sequence ID" value="KOH46659.1"/>
    <property type="molecule type" value="Genomic_DNA"/>
</dbReference>
<accession>A0A0L8VDY4</accession>
<sequence length="38" mass="4608">MLSNFIQSMPYFIKNKTPFFKTGTLFFKIIYARISLWN</sequence>
<dbReference type="AlphaFoldDB" id="A0A0L8VDY4"/>
<proteinExistence type="predicted"/>